<dbReference type="AlphaFoldDB" id="A0A101QSY2"/>
<dbReference type="Proteomes" id="UP000053271">
    <property type="component" value="Unassembled WGS sequence"/>
</dbReference>
<accession>A0A101QSY2</accession>
<dbReference type="EMBL" id="LMWS01000032">
    <property type="protein sequence ID" value="KUN35348.1"/>
    <property type="molecule type" value="Genomic_DNA"/>
</dbReference>
<keyword evidence="3" id="KW-1185">Reference proteome</keyword>
<comment type="caution">
    <text evidence="2">The sequence shown here is derived from an EMBL/GenBank/DDBJ whole genome shotgun (WGS) entry which is preliminary data.</text>
</comment>
<dbReference type="PROSITE" id="PS50075">
    <property type="entry name" value="CARRIER"/>
    <property type="match status" value="1"/>
</dbReference>
<protein>
    <submittedName>
        <fullName evidence="2">Phosphopantetheine-binding protein</fullName>
    </submittedName>
</protein>
<dbReference type="Pfam" id="PF00550">
    <property type="entry name" value="PP-binding"/>
    <property type="match status" value="1"/>
</dbReference>
<dbReference type="InterPro" id="IPR009081">
    <property type="entry name" value="PP-bd_ACP"/>
</dbReference>
<sequence length="96" mass="10049">MTTVAHTSATTADAVPADPQIVAAIVTALCDVLGQELTDITAETRLFDDLSLDSTAVLGLLMALEDALDMEVDPESLQQHHLESVGALAGFIAESR</sequence>
<organism evidence="2 3">
    <name type="scientific">Streptomyces longwoodensis</name>
    <dbReference type="NCBI Taxonomy" id="68231"/>
    <lineage>
        <taxon>Bacteria</taxon>
        <taxon>Bacillati</taxon>
        <taxon>Actinomycetota</taxon>
        <taxon>Actinomycetes</taxon>
        <taxon>Kitasatosporales</taxon>
        <taxon>Streptomycetaceae</taxon>
        <taxon>Streptomyces</taxon>
    </lineage>
</organism>
<name>A0A101QSY2_9ACTN</name>
<gene>
    <name evidence="2" type="ORF">AQJ30_24665</name>
</gene>
<dbReference type="SUPFAM" id="SSF47336">
    <property type="entry name" value="ACP-like"/>
    <property type="match status" value="1"/>
</dbReference>
<evidence type="ECO:0000313" key="2">
    <source>
        <dbReference type="EMBL" id="KUN35348.1"/>
    </source>
</evidence>
<evidence type="ECO:0000259" key="1">
    <source>
        <dbReference type="PROSITE" id="PS50075"/>
    </source>
</evidence>
<feature type="domain" description="Carrier" evidence="1">
    <location>
        <begin position="16"/>
        <end position="96"/>
    </location>
</feature>
<proteinExistence type="predicted"/>
<reference evidence="2 3" key="1">
    <citation type="submission" date="2015-10" db="EMBL/GenBank/DDBJ databases">
        <title>Draft genome sequence of Streptomyces longwoodensis DSM 41677, type strain for the species Streptomyces longwoodensis.</title>
        <authorList>
            <person name="Ruckert C."/>
            <person name="Winkler A."/>
            <person name="Kalinowski J."/>
            <person name="Kampfer P."/>
            <person name="Glaeser S."/>
        </authorList>
    </citation>
    <scope>NUCLEOTIDE SEQUENCE [LARGE SCALE GENOMIC DNA]</scope>
    <source>
        <strain evidence="2 3">DSM 41677</strain>
    </source>
</reference>
<dbReference type="RefSeq" id="WP_067238081.1">
    <property type="nucleotide sequence ID" value="NZ_KQ948558.1"/>
</dbReference>
<dbReference type="InterPro" id="IPR036736">
    <property type="entry name" value="ACP-like_sf"/>
</dbReference>
<dbReference type="GeneID" id="91427771"/>
<dbReference type="STRING" id="68231.AQJ30_24665"/>
<evidence type="ECO:0000313" key="3">
    <source>
        <dbReference type="Proteomes" id="UP000053271"/>
    </source>
</evidence>
<dbReference type="Gene3D" id="1.10.1200.10">
    <property type="entry name" value="ACP-like"/>
    <property type="match status" value="1"/>
</dbReference>